<feature type="compositionally biased region" description="Basic and acidic residues" evidence="1">
    <location>
        <begin position="1"/>
        <end position="11"/>
    </location>
</feature>
<name>A0A6P2CJE8_9NOCA</name>
<proteinExistence type="predicted"/>
<dbReference type="Gene3D" id="3.40.30.10">
    <property type="entry name" value="Glutaredoxin"/>
    <property type="match status" value="1"/>
</dbReference>
<dbReference type="AlphaFoldDB" id="A0A6P2CJE8"/>
<protein>
    <submittedName>
        <fullName evidence="2">Glutaredoxin family protein</fullName>
    </submittedName>
</protein>
<comment type="caution">
    <text evidence="2">The sequence shown here is derived from an EMBL/GenBank/DDBJ whole genome shotgun (WGS) entry which is preliminary data.</text>
</comment>
<dbReference type="InterPro" id="IPR008554">
    <property type="entry name" value="Glutaredoxin-like"/>
</dbReference>
<evidence type="ECO:0000313" key="2">
    <source>
        <dbReference type="EMBL" id="TXG91970.1"/>
    </source>
</evidence>
<dbReference type="PROSITE" id="PS51354">
    <property type="entry name" value="GLUTAREDOXIN_2"/>
    <property type="match status" value="1"/>
</dbReference>
<dbReference type="Proteomes" id="UP000471120">
    <property type="component" value="Unassembled WGS sequence"/>
</dbReference>
<reference evidence="2 3" key="1">
    <citation type="submission" date="2018-07" db="EMBL/GenBank/DDBJ databases">
        <title>Genome sequence of Rhodococcus rhodnii ATCC 35071 from Rhodnius prolixus.</title>
        <authorList>
            <person name="Patel V."/>
            <person name="Vogel K.J."/>
        </authorList>
    </citation>
    <scope>NUCLEOTIDE SEQUENCE [LARGE SCALE GENOMIC DNA]</scope>
    <source>
        <strain evidence="2 3">ATCC 35071</strain>
    </source>
</reference>
<sequence>MTDDRASRSEGDEAVTDPQGREHLVTLLTRAGCGACEGAKAELLALREEEPFRFEIVDVDEEASSRPGLRAEFGDRLPVVLVDGREHGYWEVDVERLRRDLRK</sequence>
<dbReference type="InterPro" id="IPR036249">
    <property type="entry name" value="Thioredoxin-like_sf"/>
</dbReference>
<dbReference type="EMBL" id="QRCM01000001">
    <property type="protein sequence ID" value="TXG91970.1"/>
    <property type="molecule type" value="Genomic_DNA"/>
</dbReference>
<gene>
    <name evidence="2" type="ORF">DW322_19560</name>
</gene>
<dbReference type="Pfam" id="PF05768">
    <property type="entry name" value="Glrx-like"/>
    <property type="match status" value="1"/>
</dbReference>
<accession>A0A6P2CJE8</accession>
<feature type="region of interest" description="Disordered" evidence="1">
    <location>
        <begin position="1"/>
        <end position="21"/>
    </location>
</feature>
<organism evidence="2 3">
    <name type="scientific">Rhodococcus rhodnii</name>
    <dbReference type="NCBI Taxonomy" id="38312"/>
    <lineage>
        <taxon>Bacteria</taxon>
        <taxon>Bacillati</taxon>
        <taxon>Actinomycetota</taxon>
        <taxon>Actinomycetes</taxon>
        <taxon>Mycobacteriales</taxon>
        <taxon>Nocardiaceae</taxon>
        <taxon>Rhodococcus</taxon>
    </lineage>
</organism>
<dbReference type="SUPFAM" id="SSF52833">
    <property type="entry name" value="Thioredoxin-like"/>
    <property type="match status" value="1"/>
</dbReference>
<dbReference type="RefSeq" id="WP_081634111.1">
    <property type="nucleotide sequence ID" value="NZ_QRCM01000001.1"/>
</dbReference>
<evidence type="ECO:0000313" key="3">
    <source>
        <dbReference type="Proteomes" id="UP000471120"/>
    </source>
</evidence>
<dbReference type="CDD" id="cd01659">
    <property type="entry name" value="TRX_superfamily"/>
    <property type="match status" value="1"/>
</dbReference>
<evidence type="ECO:0000256" key="1">
    <source>
        <dbReference type="SAM" id="MobiDB-lite"/>
    </source>
</evidence>